<dbReference type="InterPro" id="IPR036249">
    <property type="entry name" value="Thioredoxin-like_sf"/>
</dbReference>
<evidence type="ECO:0000256" key="2">
    <source>
        <dbReference type="ARBA" id="ARBA00022748"/>
    </source>
</evidence>
<evidence type="ECO:0000256" key="1">
    <source>
        <dbReference type="ARBA" id="ARBA00004196"/>
    </source>
</evidence>
<dbReference type="EMBL" id="FRFE01000003">
    <property type="protein sequence ID" value="SHO44547.1"/>
    <property type="molecule type" value="Genomic_DNA"/>
</dbReference>
<organism evidence="6 7">
    <name type="scientific">Desulfopila aestuarii DSM 18488</name>
    <dbReference type="NCBI Taxonomy" id="1121416"/>
    <lineage>
        <taxon>Bacteria</taxon>
        <taxon>Pseudomonadati</taxon>
        <taxon>Thermodesulfobacteriota</taxon>
        <taxon>Desulfobulbia</taxon>
        <taxon>Desulfobulbales</taxon>
        <taxon>Desulfocapsaceae</taxon>
        <taxon>Desulfopila</taxon>
    </lineage>
</organism>
<keyword evidence="7" id="KW-1185">Reference proteome</keyword>
<dbReference type="PROSITE" id="PS51257">
    <property type="entry name" value="PROKAR_LIPOPROTEIN"/>
    <property type="match status" value="1"/>
</dbReference>
<proteinExistence type="predicted"/>
<comment type="subcellular location">
    <subcellularLocation>
        <location evidence="1">Cell envelope</location>
    </subcellularLocation>
</comment>
<sequence>MGAEKCYMGVWRWAIVMLCLLLLIACQPERKGGPLMKGDEAPDFAAKDLDGNVIVLSSLAGKPVVLRFWETNCRFCRADTPLFNSYFEKYRDKGLHVVYVSSFYENIEAVKEFIDLLGVPFPVVMDEEAKLADLYNVKVYPQTFMIGPDRTILANIFGGVGEAEFQEILGKYLQ</sequence>
<evidence type="ECO:0000259" key="5">
    <source>
        <dbReference type="PROSITE" id="PS51352"/>
    </source>
</evidence>
<dbReference type="Pfam" id="PF00578">
    <property type="entry name" value="AhpC-TSA"/>
    <property type="match status" value="1"/>
</dbReference>
<dbReference type="PANTHER" id="PTHR42852:SF6">
    <property type="entry name" value="THIOL:DISULFIDE INTERCHANGE PROTEIN DSBE"/>
    <property type="match status" value="1"/>
</dbReference>
<accession>A0A1M7XZN8</accession>
<keyword evidence="4" id="KW-0676">Redox-active center</keyword>
<reference evidence="6 7" key="1">
    <citation type="submission" date="2016-12" db="EMBL/GenBank/DDBJ databases">
        <authorList>
            <person name="Song W.-J."/>
            <person name="Kurnit D.M."/>
        </authorList>
    </citation>
    <scope>NUCLEOTIDE SEQUENCE [LARGE SCALE GENOMIC DNA]</scope>
    <source>
        <strain evidence="6 7">DSM 18488</strain>
    </source>
</reference>
<dbReference type="InterPro" id="IPR050553">
    <property type="entry name" value="Thioredoxin_ResA/DsbE_sf"/>
</dbReference>
<protein>
    <submittedName>
        <fullName evidence="6">Peroxiredoxin</fullName>
    </submittedName>
</protein>
<dbReference type="PANTHER" id="PTHR42852">
    <property type="entry name" value="THIOL:DISULFIDE INTERCHANGE PROTEIN DSBE"/>
    <property type="match status" value="1"/>
</dbReference>
<dbReference type="GO" id="GO:0017004">
    <property type="term" value="P:cytochrome complex assembly"/>
    <property type="evidence" value="ECO:0007669"/>
    <property type="project" value="UniProtKB-KW"/>
</dbReference>
<name>A0A1M7XZN8_9BACT</name>
<dbReference type="Gene3D" id="3.40.30.10">
    <property type="entry name" value="Glutaredoxin"/>
    <property type="match status" value="1"/>
</dbReference>
<dbReference type="InterPro" id="IPR013766">
    <property type="entry name" value="Thioredoxin_domain"/>
</dbReference>
<dbReference type="GO" id="GO:0016209">
    <property type="term" value="F:antioxidant activity"/>
    <property type="evidence" value="ECO:0007669"/>
    <property type="project" value="InterPro"/>
</dbReference>
<dbReference type="Proteomes" id="UP000184603">
    <property type="component" value="Unassembled WGS sequence"/>
</dbReference>
<evidence type="ECO:0000256" key="4">
    <source>
        <dbReference type="ARBA" id="ARBA00023284"/>
    </source>
</evidence>
<evidence type="ECO:0000256" key="3">
    <source>
        <dbReference type="ARBA" id="ARBA00023157"/>
    </source>
</evidence>
<feature type="domain" description="Thioredoxin" evidence="5">
    <location>
        <begin position="35"/>
        <end position="174"/>
    </location>
</feature>
<dbReference type="PROSITE" id="PS51352">
    <property type="entry name" value="THIOREDOXIN_2"/>
    <property type="match status" value="1"/>
</dbReference>
<dbReference type="AlphaFoldDB" id="A0A1M7XZN8"/>
<dbReference type="CDD" id="cd02966">
    <property type="entry name" value="TlpA_like_family"/>
    <property type="match status" value="1"/>
</dbReference>
<dbReference type="GO" id="GO:0016491">
    <property type="term" value="F:oxidoreductase activity"/>
    <property type="evidence" value="ECO:0007669"/>
    <property type="project" value="InterPro"/>
</dbReference>
<evidence type="ECO:0000313" key="6">
    <source>
        <dbReference type="EMBL" id="SHO44547.1"/>
    </source>
</evidence>
<keyword evidence="3" id="KW-1015">Disulfide bond</keyword>
<dbReference type="GO" id="GO:0030313">
    <property type="term" value="C:cell envelope"/>
    <property type="evidence" value="ECO:0007669"/>
    <property type="project" value="UniProtKB-SubCell"/>
</dbReference>
<dbReference type="STRING" id="1121416.SAMN02745220_00791"/>
<gene>
    <name evidence="6" type="ORF">SAMN02745220_00791</name>
</gene>
<dbReference type="InterPro" id="IPR000866">
    <property type="entry name" value="AhpC/TSA"/>
</dbReference>
<evidence type="ECO:0000313" key="7">
    <source>
        <dbReference type="Proteomes" id="UP000184603"/>
    </source>
</evidence>
<keyword evidence="2" id="KW-0201">Cytochrome c-type biogenesis</keyword>
<dbReference type="SUPFAM" id="SSF52833">
    <property type="entry name" value="Thioredoxin-like"/>
    <property type="match status" value="1"/>
</dbReference>